<reference evidence="3" key="1">
    <citation type="submission" date="2020-07" db="EMBL/GenBank/DDBJ databases">
        <title>The High-quality genome of the commercially important snow crab, Chionoecetes opilio.</title>
        <authorList>
            <person name="Jeong J.-H."/>
            <person name="Ryu S."/>
        </authorList>
    </citation>
    <scope>NUCLEOTIDE SEQUENCE</scope>
    <source>
        <strain evidence="3">MADBK_172401_WGS</strain>
        <tissue evidence="3">Digestive gland</tissue>
    </source>
</reference>
<keyword evidence="1" id="KW-0862">Zinc</keyword>
<protein>
    <recommendedName>
        <fullName evidence="2">CCHC-type domain-containing protein</fullName>
    </recommendedName>
</protein>
<dbReference type="Proteomes" id="UP000770661">
    <property type="component" value="Unassembled WGS sequence"/>
</dbReference>
<evidence type="ECO:0000259" key="2">
    <source>
        <dbReference type="PROSITE" id="PS50158"/>
    </source>
</evidence>
<dbReference type="AlphaFoldDB" id="A0A8J4XZQ1"/>
<feature type="domain" description="CCHC-type" evidence="2">
    <location>
        <begin position="35"/>
        <end position="49"/>
    </location>
</feature>
<gene>
    <name evidence="3" type="ORF">GWK47_052762</name>
</gene>
<keyword evidence="1" id="KW-0863">Zinc-finger</keyword>
<dbReference type="SUPFAM" id="SSF57756">
    <property type="entry name" value="Retrovirus zinc finger-like domains"/>
    <property type="match status" value="1"/>
</dbReference>
<keyword evidence="4" id="KW-1185">Reference proteome</keyword>
<dbReference type="OrthoDB" id="6380096at2759"/>
<name>A0A8J4XZQ1_CHIOP</name>
<dbReference type="InterPro" id="IPR036875">
    <property type="entry name" value="Znf_CCHC_sf"/>
</dbReference>
<evidence type="ECO:0000313" key="4">
    <source>
        <dbReference type="Proteomes" id="UP000770661"/>
    </source>
</evidence>
<dbReference type="PROSITE" id="PS50158">
    <property type="entry name" value="ZF_CCHC"/>
    <property type="match status" value="1"/>
</dbReference>
<evidence type="ECO:0000256" key="1">
    <source>
        <dbReference type="PROSITE-ProRule" id="PRU00047"/>
    </source>
</evidence>
<dbReference type="GO" id="GO:0003676">
    <property type="term" value="F:nucleic acid binding"/>
    <property type="evidence" value="ECO:0007669"/>
    <property type="project" value="InterPro"/>
</dbReference>
<dbReference type="InterPro" id="IPR001878">
    <property type="entry name" value="Znf_CCHC"/>
</dbReference>
<dbReference type="GO" id="GO:0008270">
    <property type="term" value="F:zinc ion binding"/>
    <property type="evidence" value="ECO:0007669"/>
    <property type="project" value="UniProtKB-KW"/>
</dbReference>
<keyword evidence="1" id="KW-0479">Metal-binding</keyword>
<accession>A0A8J4XZQ1</accession>
<proteinExistence type="predicted"/>
<sequence>MPKLRKRFFVIRRTLLPTPLRIPSSGHQAHSHVTCHHCGEAGHIRPHCPHNPRTFKDGTTAAGPYKVRFCLEDRKVPQYSVSGTINCSWSSTIIRDTGCSGVVVSEDALPDIDPSLCPKVKVADYLGRTNDFPVVRCYLRCPFYTGWTDAVRAPLKVASALIGNIPGVLVPNGPDSQLRDDHFLSHLATVLPMVACDDCCRKQRLPGSTSSS</sequence>
<comment type="caution">
    <text evidence="3">The sequence shown here is derived from an EMBL/GenBank/DDBJ whole genome shotgun (WGS) entry which is preliminary data.</text>
</comment>
<dbReference type="EMBL" id="JACEEZ010016317">
    <property type="protein sequence ID" value="KAG0718268.1"/>
    <property type="molecule type" value="Genomic_DNA"/>
</dbReference>
<evidence type="ECO:0000313" key="3">
    <source>
        <dbReference type="EMBL" id="KAG0718268.1"/>
    </source>
</evidence>
<organism evidence="3 4">
    <name type="scientific">Chionoecetes opilio</name>
    <name type="common">Atlantic snow crab</name>
    <name type="synonym">Cancer opilio</name>
    <dbReference type="NCBI Taxonomy" id="41210"/>
    <lineage>
        <taxon>Eukaryota</taxon>
        <taxon>Metazoa</taxon>
        <taxon>Ecdysozoa</taxon>
        <taxon>Arthropoda</taxon>
        <taxon>Crustacea</taxon>
        <taxon>Multicrustacea</taxon>
        <taxon>Malacostraca</taxon>
        <taxon>Eumalacostraca</taxon>
        <taxon>Eucarida</taxon>
        <taxon>Decapoda</taxon>
        <taxon>Pleocyemata</taxon>
        <taxon>Brachyura</taxon>
        <taxon>Eubrachyura</taxon>
        <taxon>Majoidea</taxon>
        <taxon>Majidae</taxon>
        <taxon>Chionoecetes</taxon>
    </lineage>
</organism>